<name>A0AAN9FL87_CLITE</name>
<feature type="transmembrane region" description="Helical" evidence="1">
    <location>
        <begin position="26"/>
        <end position="49"/>
    </location>
</feature>
<proteinExistence type="predicted"/>
<dbReference type="AlphaFoldDB" id="A0AAN9FL87"/>
<accession>A0AAN9FL87</accession>
<evidence type="ECO:0000313" key="2">
    <source>
        <dbReference type="EMBL" id="KAK7277729.1"/>
    </source>
</evidence>
<keyword evidence="3" id="KW-1185">Reference proteome</keyword>
<dbReference type="Proteomes" id="UP001359559">
    <property type="component" value="Unassembled WGS sequence"/>
</dbReference>
<reference evidence="2 3" key="1">
    <citation type="submission" date="2024-01" db="EMBL/GenBank/DDBJ databases">
        <title>The genomes of 5 underutilized Papilionoideae crops provide insights into root nodulation and disease resistance.</title>
        <authorList>
            <person name="Yuan L."/>
        </authorList>
    </citation>
    <scope>NUCLEOTIDE SEQUENCE [LARGE SCALE GENOMIC DNA]</scope>
    <source>
        <strain evidence="2">LY-2023</strain>
        <tissue evidence="2">Leaf</tissue>
    </source>
</reference>
<protein>
    <recommendedName>
        <fullName evidence="4">Transmembrane protein</fullName>
    </recommendedName>
</protein>
<evidence type="ECO:0008006" key="4">
    <source>
        <dbReference type="Google" id="ProtNLM"/>
    </source>
</evidence>
<evidence type="ECO:0000256" key="1">
    <source>
        <dbReference type="SAM" id="Phobius"/>
    </source>
</evidence>
<organism evidence="2 3">
    <name type="scientific">Clitoria ternatea</name>
    <name type="common">Butterfly pea</name>
    <dbReference type="NCBI Taxonomy" id="43366"/>
    <lineage>
        <taxon>Eukaryota</taxon>
        <taxon>Viridiplantae</taxon>
        <taxon>Streptophyta</taxon>
        <taxon>Embryophyta</taxon>
        <taxon>Tracheophyta</taxon>
        <taxon>Spermatophyta</taxon>
        <taxon>Magnoliopsida</taxon>
        <taxon>eudicotyledons</taxon>
        <taxon>Gunneridae</taxon>
        <taxon>Pentapetalae</taxon>
        <taxon>rosids</taxon>
        <taxon>fabids</taxon>
        <taxon>Fabales</taxon>
        <taxon>Fabaceae</taxon>
        <taxon>Papilionoideae</taxon>
        <taxon>50 kb inversion clade</taxon>
        <taxon>NPAAA clade</taxon>
        <taxon>indigoferoid/millettioid clade</taxon>
        <taxon>Phaseoleae</taxon>
        <taxon>Clitoria</taxon>
    </lineage>
</organism>
<gene>
    <name evidence="2" type="ORF">RJT34_22744</name>
</gene>
<keyword evidence="1" id="KW-0472">Membrane</keyword>
<evidence type="ECO:0000313" key="3">
    <source>
        <dbReference type="Proteomes" id="UP001359559"/>
    </source>
</evidence>
<comment type="caution">
    <text evidence="2">The sequence shown here is derived from an EMBL/GenBank/DDBJ whole genome shotgun (WGS) entry which is preliminary data.</text>
</comment>
<keyword evidence="1" id="KW-0812">Transmembrane</keyword>
<dbReference type="EMBL" id="JAYKXN010000006">
    <property type="protein sequence ID" value="KAK7277729.1"/>
    <property type="molecule type" value="Genomic_DNA"/>
</dbReference>
<keyword evidence="1" id="KW-1133">Transmembrane helix</keyword>
<sequence length="142" mass="15477">MSLQPPTNAVWRKDDVTLSVSISPPFLLWFSIFGSLVLGAGGYWFLFWVSVLGRGGGRWGLWVMGFTGGGKEGECGCGGGVYGCWGGWGLRDVEGWWGVGVMGLVVRVRVRVGVTGRVRGYEFKVGLGWVEWLCRGWGIRVG</sequence>